<organism evidence="1 2">
    <name type="scientific">Caenorhabditis japonica</name>
    <dbReference type="NCBI Taxonomy" id="281687"/>
    <lineage>
        <taxon>Eukaryota</taxon>
        <taxon>Metazoa</taxon>
        <taxon>Ecdysozoa</taxon>
        <taxon>Nematoda</taxon>
        <taxon>Chromadorea</taxon>
        <taxon>Rhabditida</taxon>
        <taxon>Rhabditina</taxon>
        <taxon>Rhabditomorpha</taxon>
        <taxon>Rhabditoidea</taxon>
        <taxon>Rhabditidae</taxon>
        <taxon>Peloderinae</taxon>
        <taxon>Caenorhabditis</taxon>
    </lineage>
</organism>
<sequence>MVNFHVIVKHIGNAHLAVRPPVDVIVNLIVNVDLVVKFIVTHIGNANLAIEPLVKVIVKRMFNLELIANFNLIVKLMVPDQDIG</sequence>
<reference evidence="1" key="2">
    <citation type="submission" date="2022-06" db="UniProtKB">
        <authorList>
            <consortium name="EnsemblMetazoa"/>
        </authorList>
    </citation>
    <scope>IDENTIFICATION</scope>
    <source>
        <strain evidence="1">DF5081</strain>
    </source>
</reference>
<dbReference type="Proteomes" id="UP000005237">
    <property type="component" value="Unassembled WGS sequence"/>
</dbReference>
<evidence type="ECO:0000313" key="1">
    <source>
        <dbReference type="EnsemblMetazoa" id="CJA37382.1"/>
    </source>
</evidence>
<reference evidence="2" key="1">
    <citation type="submission" date="2010-08" db="EMBL/GenBank/DDBJ databases">
        <authorList>
            <consortium name="Caenorhabditis japonica Sequencing Consortium"/>
            <person name="Wilson R.K."/>
        </authorList>
    </citation>
    <scope>NUCLEOTIDE SEQUENCE [LARGE SCALE GENOMIC DNA]</scope>
    <source>
        <strain evidence="2">DF5081</strain>
    </source>
</reference>
<dbReference type="AlphaFoldDB" id="A0A8R1EKI5"/>
<protein>
    <submittedName>
        <fullName evidence="1">Uncharacterized protein</fullName>
    </submittedName>
</protein>
<name>A0A8R1EKI5_CAEJA</name>
<proteinExistence type="predicted"/>
<accession>A0A8R1EKI5</accession>
<evidence type="ECO:0000313" key="2">
    <source>
        <dbReference type="Proteomes" id="UP000005237"/>
    </source>
</evidence>
<keyword evidence="2" id="KW-1185">Reference proteome</keyword>
<dbReference type="EnsemblMetazoa" id="CJA37382.1">
    <property type="protein sequence ID" value="CJA37382.1"/>
    <property type="gene ID" value="WBGene00213229"/>
</dbReference>